<dbReference type="Gene3D" id="3.10.450.50">
    <property type="match status" value="1"/>
</dbReference>
<organism evidence="1">
    <name type="scientific">marine metagenome</name>
    <dbReference type="NCBI Taxonomy" id="408172"/>
    <lineage>
        <taxon>unclassified sequences</taxon>
        <taxon>metagenomes</taxon>
        <taxon>ecological metagenomes</taxon>
    </lineage>
</organism>
<evidence type="ECO:0008006" key="2">
    <source>
        <dbReference type="Google" id="ProtNLM"/>
    </source>
</evidence>
<dbReference type="AlphaFoldDB" id="A0A382CNR5"/>
<dbReference type="PANTHER" id="PTHR38436:SF1">
    <property type="entry name" value="ESTER CYCLASE"/>
    <property type="match status" value="1"/>
</dbReference>
<name>A0A382CNR5_9ZZZZ</name>
<gene>
    <name evidence="1" type="ORF">METZ01_LOCUS180569</name>
</gene>
<dbReference type="InterPro" id="IPR009959">
    <property type="entry name" value="Cyclase_SnoaL-like"/>
</dbReference>
<reference evidence="1" key="1">
    <citation type="submission" date="2018-05" db="EMBL/GenBank/DDBJ databases">
        <authorList>
            <person name="Lanie J.A."/>
            <person name="Ng W.-L."/>
            <person name="Kazmierczak K.M."/>
            <person name="Andrzejewski T.M."/>
            <person name="Davidsen T.M."/>
            <person name="Wayne K.J."/>
            <person name="Tettelin H."/>
            <person name="Glass J.I."/>
            <person name="Rusch D."/>
            <person name="Podicherti R."/>
            <person name="Tsui H.-C.T."/>
            <person name="Winkler M.E."/>
        </authorList>
    </citation>
    <scope>NUCLEOTIDE SEQUENCE</scope>
</reference>
<dbReference type="PANTHER" id="PTHR38436">
    <property type="entry name" value="POLYKETIDE CYCLASE SNOAL-LIKE DOMAIN"/>
    <property type="match status" value="1"/>
</dbReference>
<dbReference type="InterPro" id="IPR032710">
    <property type="entry name" value="NTF2-like_dom_sf"/>
</dbReference>
<dbReference type="GO" id="GO:0030638">
    <property type="term" value="P:polyketide metabolic process"/>
    <property type="evidence" value="ECO:0007669"/>
    <property type="project" value="InterPro"/>
</dbReference>
<evidence type="ECO:0000313" key="1">
    <source>
        <dbReference type="EMBL" id="SVB27715.1"/>
    </source>
</evidence>
<dbReference type="EMBL" id="UINC01035391">
    <property type="protein sequence ID" value="SVB27715.1"/>
    <property type="molecule type" value="Genomic_DNA"/>
</dbReference>
<protein>
    <recommendedName>
        <fullName evidence="2">SnoaL-like domain-containing protein</fullName>
    </recommendedName>
</protein>
<dbReference type="SUPFAM" id="SSF54427">
    <property type="entry name" value="NTF2-like"/>
    <property type="match status" value="1"/>
</dbReference>
<sequence length="140" mass="15836">MTNAEISDKFMKAFEDQNWDEWKSYFTDDVAMEDMAAGIKANTLEEFTGYAQGWKTAFPDMKGDITNRIEAGNTLIEEITWRGTHTGDLMSPDGNTIPPTNKTVALRTCFIMDFENGKCKSFKNYNDIMTMMGQLGLMPS</sequence>
<proteinExistence type="predicted"/>
<accession>A0A382CNR5</accession>
<dbReference type="Pfam" id="PF07366">
    <property type="entry name" value="SnoaL"/>
    <property type="match status" value="1"/>
</dbReference>